<reference evidence="1 4" key="2">
    <citation type="submission" date="2020-10" db="EMBL/GenBank/DDBJ databases">
        <title>Genome sequences of Pseudomonas isolates.</title>
        <authorList>
            <person name="Wessels L."/>
            <person name="Reich F."/>
            <person name="Hammerl J."/>
        </authorList>
    </citation>
    <scope>NUCLEOTIDE SEQUENCE [LARGE SCALE GENOMIC DNA]</scope>
    <source>
        <strain evidence="1 4">20-MO00624-0</strain>
    </source>
</reference>
<evidence type="ECO:0000313" key="3">
    <source>
        <dbReference type="Proteomes" id="UP000250443"/>
    </source>
</evidence>
<dbReference type="AlphaFoldDB" id="A0A2X2D2M5"/>
<evidence type="ECO:0000313" key="1">
    <source>
        <dbReference type="EMBL" id="MBF8642119.1"/>
    </source>
</evidence>
<dbReference type="Proteomes" id="UP000626180">
    <property type="component" value="Unassembled WGS sequence"/>
</dbReference>
<gene>
    <name evidence="1" type="ORF">IRZ65_15645</name>
    <name evidence="2" type="ORF">NCTC11842_04882</name>
</gene>
<sequence>MVINTSQLIDSSISQMNSYFKAVLEQGLPGKTLTAEQQKIVDNMQRKSLAVI</sequence>
<reference evidence="2 3" key="1">
    <citation type="submission" date="2018-06" db="EMBL/GenBank/DDBJ databases">
        <authorList>
            <consortium name="Pathogen Informatics"/>
            <person name="Doyle S."/>
        </authorList>
    </citation>
    <scope>NUCLEOTIDE SEQUENCE [LARGE SCALE GENOMIC DNA]</scope>
    <source>
        <strain evidence="2 3">NCTC11842</strain>
    </source>
</reference>
<dbReference type="RefSeq" id="WP_010796617.1">
    <property type="nucleotide sequence ID" value="NZ_CP069262.1"/>
</dbReference>
<keyword evidence="4" id="KW-1185">Reference proteome</keyword>
<organism evidence="2 3">
    <name type="scientific">Pseudomonas luteola</name>
    <dbReference type="NCBI Taxonomy" id="47886"/>
    <lineage>
        <taxon>Bacteria</taxon>
        <taxon>Pseudomonadati</taxon>
        <taxon>Pseudomonadota</taxon>
        <taxon>Gammaproteobacteria</taxon>
        <taxon>Pseudomonadales</taxon>
        <taxon>Pseudomonadaceae</taxon>
        <taxon>Pseudomonas</taxon>
    </lineage>
</organism>
<evidence type="ECO:0000313" key="4">
    <source>
        <dbReference type="Proteomes" id="UP000626180"/>
    </source>
</evidence>
<name>A0A2X2D2M5_PSELU</name>
<accession>A0A2X2D2M5</accession>
<protein>
    <submittedName>
        <fullName evidence="2">Uncharacterized protein</fullName>
    </submittedName>
</protein>
<dbReference type="EMBL" id="JADMCD010000008">
    <property type="protein sequence ID" value="MBF8642119.1"/>
    <property type="molecule type" value="Genomic_DNA"/>
</dbReference>
<dbReference type="Proteomes" id="UP000250443">
    <property type="component" value="Unassembled WGS sequence"/>
</dbReference>
<proteinExistence type="predicted"/>
<evidence type="ECO:0000313" key="2">
    <source>
        <dbReference type="EMBL" id="SPZ13161.1"/>
    </source>
</evidence>
<dbReference type="EMBL" id="UAUF01000014">
    <property type="protein sequence ID" value="SPZ13161.1"/>
    <property type="molecule type" value="Genomic_DNA"/>
</dbReference>